<sequence>MPTYPSASVRAAREALGVRLKEMRLDAGLSAREVAERCGWHPSKASRLQSARTVPSDADIRAWCRVCAADDQAADLVAANRQADSMYTEWKRLHRAGMRRVQEDFVPLFEQTKTFRTYCADVIPGLVQTQEYTTALLRLISQFHGAPDDAEEAAAARVGRSHVIREGDHRCVLVMEEDVLHKRLGGAAVMAGQLGHLLSVMALPNVSFGIVPRTADRAIWPMETFDIFDDQRVHVELLSAQITVTSPGEITLYLKAFEELRQLAVYGSEARALVLRAIEAVG</sequence>
<dbReference type="Pfam" id="PF19054">
    <property type="entry name" value="DUF5753"/>
    <property type="match status" value="1"/>
</dbReference>
<feature type="domain" description="HTH cro/C1-type" evidence="1">
    <location>
        <begin position="19"/>
        <end position="74"/>
    </location>
</feature>
<protein>
    <submittedName>
        <fullName evidence="2">Helix-turn-helix transcriptional regulator</fullName>
    </submittedName>
</protein>
<dbReference type="Proteomes" id="UP001500443">
    <property type="component" value="Unassembled WGS sequence"/>
</dbReference>
<dbReference type="SMART" id="SM00530">
    <property type="entry name" value="HTH_XRE"/>
    <property type="match status" value="1"/>
</dbReference>
<dbReference type="InterPro" id="IPR001387">
    <property type="entry name" value="Cro/C1-type_HTH"/>
</dbReference>
<gene>
    <name evidence="2" type="ORF">GCM10009802_55560</name>
</gene>
<name>A0ABN1ZK12_9ACTN</name>
<dbReference type="InterPro" id="IPR010982">
    <property type="entry name" value="Lambda_DNA-bd_dom_sf"/>
</dbReference>
<dbReference type="Pfam" id="PF13560">
    <property type="entry name" value="HTH_31"/>
    <property type="match status" value="1"/>
</dbReference>
<evidence type="ECO:0000313" key="3">
    <source>
        <dbReference type="Proteomes" id="UP001500443"/>
    </source>
</evidence>
<comment type="caution">
    <text evidence="2">The sequence shown here is derived from an EMBL/GenBank/DDBJ whole genome shotgun (WGS) entry which is preliminary data.</text>
</comment>
<accession>A0ABN1ZK12</accession>
<dbReference type="Gene3D" id="1.10.260.40">
    <property type="entry name" value="lambda repressor-like DNA-binding domains"/>
    <property type="match status" value="1"/>
</dbReference>
<dbReference type="InterPro" id="IPR043917">
    <property type="entry name" value="DUF5753"/>
</dbReference>
<dbReference type="CDD" id="cd00093">
    <property type="entry name" value="HTH_XRE"/>
    <property type="match status" value="1"/>
</dbReference>
<organism evidence="2 3">
    <name type="scientific">Streptomyces synnematoformans</name>
    <dbReference type="NCBI Taxonomy" id="415721"/>
    <lineage>
        <taxon>Bacteria</taxon>
        <taxon>Bacillati</taxon>
        <taxon>Actinomycetota</taxon>
        <taxon>Actinomycetes</taxon>
        <taxon>Kitasatosporales</taxon>
        <taxon>Streptomycetaceae</taxon>
        <taxon>Streptomyces</taxon>
    </lineage>
</organism>
<dbReference type="RefSeq" id="WP_344293428.1">
    <property type="nucleotide sequence ID" value="NZ_BAAAPF010000273.1"/>
</dbReference>
<keyword evidence="3" id="KW-1185">Reference proteome</keyword>
<evidence type="ECO:0000259" key="1">
    <source>
        <dbReference type="SMART" id="SM00530"/>
    </source>
</evidence>
<proteinExistence type="predicted"/>
<evidence type="ECO:0000313" key="2">
    <source>
        <dbReference type="EMBL" id="GAA1500279.1"/>
    </source>
</evidence>
<reference evidence="2 3" key="1">
    <citation type="journal article" date="2019" name="Int. J. Syst. Evol. Microbiol.">
        <title>The Global Catalogue of Microorganisms (GCM) 10K type strain sequencing project: providing services to taxonomists for standard genome sequencing and annotation.</title>
        <authorList>
            <consortium name="The Broad Institute Genomics Platform"/>
            <consortium name="The Broad Institute Genome Sequencing Center for Infectious Disease"/>
            <person name="Wu L."/>
            <person name="Ma J."/>
        </authorList>
    </citation>
    <scope>NUCLEOTIDE SEQUENCE [LARGE SCALE GENOMIC DNA]</scope>
    <source>
        <strain evidence="2 3">JCM 15481</strain>
    </source>
</reference>
<dbReference type="EMBL" id="BAAAPF010000273">
    <property type="protein sequence ID" value="GAA1500279.1"/>
    <property type="molecule type" value="Genomic_DNA"/>
</dbReference>
<dbReference type="SUPFAM" id="SSF47413">
    <property type="entry name" value="lambda repressor-like DNA-binding domains"/>
    <property type="match status" value="1"/>
</dbReference>